<proteinExistence type="predicted"/>
<dbReference type="SUPFAM" id="SSF52467">
    <property type="entry name" value="DHS-like NAD/FAD-binding domain"/>
    <property type="match status" value="1"/>
</dbReference>
<dbReference type="EMBL" id="MH590589">
    <property type="protein sequence ID" value="AXH68849.1"/>
    <property type="molecule type" value="Genomic_DNA"/>
</dbReference>
<dbReference type="PROSITE" id="PS50305">
    <property type="entry name" value="SIRTUIN"/>
    <property type="match status" value="1"/>
</dbReference>
<dbReference type="InterPro" id="IPR026591">
    <property type="entry name" value="Sirtuin_cat_small_dom_sf"/>
</dbReference>
<dbReference type="Pfam" id="PF02146">
    <property type="entry name" value="SIR2"/>
    <property type="match status" value="1"/>
</dbReference>
<dbReference type="InterPro" id="IPR050134">
    <property type="entry name" value="NAD-dep_sirtuin_deacylases"/>
</dbReference>
<feature type="domain" description="Deacetylase sirtuin-type" evidence="3">
    <location>
        <begin position="1"/>
        <end position="227"/>
    </location>
</feature>
<dbReference type="PANTHER" id="PTHR11085:SF4">
    <property type="entry name" value="NAD-DEPENDENT PROTEIN DEACYLASE"/>
    <property type="match status" value="1"/>
</dbReference>
<evidence type="ECO:0000313" key="4">
    <source>
        <dbReference type="EMBL" id="AXH68849.1"/>
    </source>
</evidence>
<evidence type="ECO:0000256" key="2">
    <source>
        <dbReference type="ARBA" id="ARBA00023027"/>
    </source>
</evidence>
<sequence length="227" mass="24921">MVKVLFVTGAGISANAGIPTYRDGDSSWKDTDLEKKSHASRYGNHLDELWDKHWGPVAKAMGQAEPTQTHRAIAEFQKDNPSIVATQNIDDLHERAGSDNVAHVHGSMVIKCIRCKRSHLETKWFGKGTPVCPHCGKSKTRPDVVLFGEKLDLKMFAALESFAKHDADVIVAVGTSLNVFPAAGLVMDNIAKSIIINKEKTPFDKFAYKVYNDDCDSVIDEVLGGLN</sequence>
<dbReference type="GO" id="GO:0070403">
    <property type="term" value="F:NAD+ binding"/>
    <property type="evidence" value="ECO:0007669"/>
    <property type="project" value="InterPro"/>
</dbReference>
<dbReference type="CDD" id="cd01407">
    <property type="entry name" value="SIR2-fam"/>
    <property type="match status" value="1"/>
</dbReference>
<keyword evidence="2" id="KW-0520">NAD</keyword>
<dbReference type="InterPro" id="IPR003000">
    <property type="entry name" value="Sirtuin"/>
</dbReference>
<dbReference type="Proteomes" id="UP000259914">
    <property type="component" value="Segment"/>
</dbReference>
<dbReference type="Gene3D" id="3.30.1600.10">
    <property type="entry name" value="SIR2/SIRT2 'Small Domain"/>
    <property type="match status" value="1"/>
</dbReference>
<organism evidence="4 5">
    <name type="scientific">Streptomyces phage SparkleGoddess</name>
    <dbReference type="NCBI Taxonomy" id="2283305"/>
    <lineage>
        <taxon>Viruses</taxon>
        <taxon>Duplodnaviria</taxon>
        <taxon>Heunggongvirae</taxon>
        <taxon>Uroviricota</taxon>
        <taxon>Caudoviricetes</taxon>
        <taxon>Stanwilliamsviridae</taxon>
        <taxon>Loccivirinae</taxon>
        <taxon>Gilsonvirus</taxon>
        <taxon>Gilsonvirus comrade</taxon>
    </lineage>
</organism>
<evidence type="ECO:0000256" key="1">
    <source>
        <dbReference type="ARBA" id="ARBA00022679"/>
    </source>
</evidence>
<accession>A0A345ME68</accession>
<name>A0A345ME68_9CAUD</name>
<dbReference type="Gene3D" id="3.40.50.1220">
    <property type="entry name" value="TPP-binding domain"/>
    <property type="match status" value="1"/>
</dbReference>
<evidence type="ECO:0000259" key="3">
    <source>
        <dbReference type="PROSITE" id="PS50305"/>
    </source>
</evidence>
<evidence type="ECO:0000313" key="5">
    <source>
        <dbReference type="Proteomes" id="UP000259914"/>
    </source>
</evidence>
<gene>
    <name evidence="4" type="primary">163</name>
    <name evidence="4" type="ORF">SEA_SPARKLEGODDESS_163</name>
</gene>
<dbReference type="InterPro" id="IPR026590">
    <property type="entry name" value="Ssirtuin_cat_dom"/>
</dbReference>
<protein>
    <recommendedName>
        <fullName evidence="3">Deacetylase sirtuin-type domain-containing protein</fullName>
    </recommendedName>
</protein>
<reference evidence="4 5" key="1">
    <citation type="submission" date="2018-07" db="EMBL/GenBank/DDBJ databases">
        <authorList>
            <person name="Dixon J."/>
            <person name="Knudsen H.R."/>
            <person name="Rock W."/>
            <person name="Scott A.N."/>
            <person name="Walsdorf S.L."/>
            <person name="Layton S.R."/>
            <person name="Nayek S."/>
            <person name="Kim T."/>
            <person name="Hughes L.E."/>
            <person name="Garlena R.A."/>
            <person name="Russell D.A."/>
            <person name="Pope W.H."/>
            <person name="Jacobs-Sera D."/>
            <person name="Hatfull G.F."/>
        </authorList>
    </citation>
    <scope>NUCLEOTIDE SEQUENCE [LARGE SCALE GENOMIC DNA]</scope>
</reference>
<dbReference type="GO" id="GO:0017136">
    <property type="term" value="F:histone deacetylase activity, NAD-dependent"/>
    <property type="evidence" value="ECO:0007669"/>
    <property type="project" value="TreeGrafter"/>
</dbReference>
<dbReference type="PANTHER" id="PTHR11085">
    <property type="entry name" value="NAD-DEPENDENT PROTEIN DEACYLASE SIRTUIN-5, MITOCHONDRIAL-RELATED"/>
    <property type="match status" value="1"/>
</dbReference>
<keyword evidence="1" id="KW-0808">Transferase</keyword>
<dbReference type="InterPro" id="IPR029035">
    <property type="entry name" value="DHS-like_NAD/FAD-binding_dom"/>
</dbReference>